<organism evidence="7 8">
    <name type="scientific">Methylophilales bacterium HTCC2181</name>
    <dbReference type="NCBI Taxonomy" id="383631"/>
    <lineage>
        <taxon>Bacteria</taxon>
        <taxon>Pseudomonadati</taxon>
        <taxon>Pseudomonadota</taxon>
        <taxon>Betaproteobacteria</taxon>
        <taxon>Nitrosomonadales</taxon>
        <taxon>OM43 clade</taxon>
    </lineage>
</organism>
<dbReference type="Pfam" id="PF04376">
    <property type="entry name" value="ATE_N"/>
    <property type="match status" value="1"/>
</dbReference>
<proteinExistence type="inferred from homology"/>
<evidence type="ECO:0000256" key="1">
    <source>
        <dbReference type="ARBA" id="ARBA00022490"/>
    </source>
</evidence>
<dbReference type="EC" id="2.3.2.29" evidence="4"/>
<dbReference type="PANTHER" id="PTHR21367:SF1">
    <property type="entry name" value="ARGINYL-TRNA--PROTEIN TRANSFERASE 1"/>
    <property type="match status" value="1"/>
</dbReference>
<comment type="caution">
    <text evidence="7">The sequence shown here is derived from an EMBL/GenBank/DDBJ whole genome shotgun (WGS) entry which is preliminary data.</text>
</comment>
<gene>
    <name evidence="4" type="primary">bpt</name>
    <name evidence="7" type="ORF">MB2181_03495</name>
</gene>
<dbReference type="InterPro" id="IPR007471">
    <property type="entry name" value="N-end_Aminoacyl_Trfase_N"/>
</dbReference>
<dbReference type="NCBIfam" id="NF002346">
    <property type="entry name" value="PRK01305.2-3"/>
    <property type="match status" value="1"/>
</dbReference>
<evidence type="ECO:0000313" key="8">
    <source>
        <dbReference type="Proteomes" id="UP000054262"/>
    </source>
</evidence>
<dbReference type="HAMAP" id="MF_00689">
    <property type="entry name" value="Bpt"/>
    <property type="match status" value="1"/>
</dbReference>
<dbReference type="InterPro" id="IPR007472">
    <property type="entry name" value="N-end_Aminoacyl_Trfase_C"/>
</dbReference>
<evidence type="ECO:0000256" key="3">
    <source>
        <dbReference type="ARBA" id="ARBA00023315"/>
    </source>
</evidence>
<dbReference type="SUPFAM" id="SSF55729">
    <property type="entry name" value="Acyl-CoA N-acyltransferases (Nat)"/>
    <property type="match status" value="1"/>
</dbReference>
<evidence type="ECO:0000256" key="2">
    <source>
        <dbReference type="ARBA" id="ARBA00022679"/>
    </source>
</evidence>
<evidence type="ECO:0000256" key="4">
    <source>
        <dbReference type="HAMAP-Rule" id="MF_00689"/>
    </source>
</evidence>
<comment type="subcellular location">
    <subcellularLocation>
        <location evidence="4">Cytoplasm</location>
    </subcellularLocation>
</comment>
<accession>A0P6E6</accession>
<evidence type="ECO:0000259" key="6">
    <source>
        <dbReference type="Pfam" id="PF04377"/>
    </source>
</evidence>
<reference evidence="7 8" key="1">
    <citation type="submission" date="2006-11" db="EMBL/GenBank/DDBJ databases">
        <authorList>
            <person name="Giovannoni S."/>
            <person name="Vergin K."/>
            <person name="Ferriera S."/>
            <person name="Johnson J."/>
            <person name="Kravitz S."/>
            <person name="Beeson K."/>
            <person name="Sutton G."/>
            <person name="Rogers Y.-H."/>
            <person name="Friedman R."/>
            <person name="Frazier M."/>
            <person name="Venter J.C."/>
        </authorList>
    </citation>
    <scope>NUCLEOTIDE SEQUENCE [LARGE SCALE GENOMIC DNA]</scope>
    <source>
        <strain evidence="7 8">HTCC2181</strain>
    </source>
</reference>
<evidence type="ECO:0000259" key="5">
    <source>
        <dbReference type="Pfam" id="PF04376"/>
    </source>
</evidence>
<dbReference type="GO" id="GO:0005737">
    <property type="term" value="C:cytoplasm"/>
    <property type="evidence" value="ECO:0007669"/>
    <property type="project" value="UniProtKB-SubCell"/>
</dbReference>
<dbReference type="Pfam" id="PF04377">
    <property type="entry name" value="ATE_C"/>
    <property type="match status" value="1"/>
</dbReference>
<keyword evidence="3 4" id="KW-0012">Acyltransferase</keyword>
<dbReference type="NCBIfam" id="NF002341">
    <property type="entry name" value="PRK01305.1-1"/>
    <property type="match status" value="1"/>
</dbReference>
<dbReference type="NCBIfam" id="NF002342">
    <property type="entry name" value="PRK01305.1-3"/>
    <property type="match status" value="1"/>
</dbReference>
<dbReference type="AlphaFoldDB" id="A0P6E6"/>
<dbReference type="InterPro" id="IPR030700">
    <property type="entry name" value="N-end_Aminoacyl_Trfase"/>
</dbReference>
<dbReference type="EMBL" id="AAUX01000001">
    <property type="protein sequence ID" value="EAV47106.1"/>
    <property type="molecule type" value="Genomic_DNA"/>
</dbReference>
<comment type="catalytic activity">
    <reaction evidence="4">
        <text>N-terminal L-glutamyl-[protein] + L-leucyl-tRNA(Leu) = N-terminal L-leucyl-L-glutamyl-[protein] + tRNA(Leu) + H(+)</text>
        <dbReference type="Rhea" id="RHEA:50412"/>
        <dbReference type="Rhea" id="RHEA-COMP:9613"/>
        <dbReference type="Rhea" id="RHEA-COMP:9622"/>
        <dbReference type="Rhea" id="RHEA-COMP:12664"/>
        <dbReference type="Rhea" id="RHEA-COMP:12668"/>
        <dbReference type="ChEBI" id="CHEBI:15378"/>
        <dbReference type="ChEBI" id="CHEBI:64721"/>
        <dbReference type="ChEBI" id="CHEBI:78442"/>
        <dbReference type="ChEBI" id="CHEBI:78494"/>
        <dbReference type="ChEBI" id="CHEBI:133041"/>
        <dbReference type="EC" id="2.3.2.29"/>
    </reaction>
</comment>
<keyword evidence="8" id="KW-1185">Reference proteome</keyword>
<protein>
    <recommendedName>
        <fullName evidence="4">Aspartate/glutamate leucyltransferase</fullName>
        <ecNumber evidence="4">2.3.2.29</ecNumber>
    </recommendedName>
</protein>
<comment type="function">
    <text evidence="4">Functions in the N-end rule pathway of protein degradation where it conjugates Leu from its aminoacyl-tRNA to the N-termini of proteins containing an N-terminal aspartate or glutamate.</text>
</comment>
<comment type="similarity">
    <text evidence="4">Belongs to the R-transferase family. Bpt subfamily.</text>
</comment>
<dbReference type="InterPro" id="IPR016181">
    <property type="entry name" value="Acyl_CoA_acyltransferase"/>
</dbReference>
<feature type="domain" description="N-end aminoacyl transferase N-terminal" evidence="5">
    <location>
        <begin position="21"/>
        <end position="90"/>
    </location>
</feature>
<dbReference type="GO" id="GO:0008914">
    <property type="term" value="F:leucyl-tRNA--protein transferase activity"/>
    <property type="evidence" value="ECO:0007669"/>
    <property type="project" value="UniProtKB-UniRule"/>
</dbReference>
<feature type="domain" description="N-end rule aminoacyl transferase C-terminal" evidence="6">
    <location>
        <begin position="110"/>
        <end position="231"/>
    </location>
</feature>
<dbReference type="OrthoDB" id="9782022at2"/>
<dbReference type="InterPro" id="IPR017138">
    <property type="entry name" value="Asp_Glu_LeuTrfase"/>
</dbReference>
<dbReference type="PIRSF" id="PIRSF037208">
    <property type="entry name" value="ATE_pro_prd"/>
    <property type="match status" value="1"/>
</dbReference>
<comment type="catalytic activity">
    <reaction evidence="4">
        <text>N-terminal L-aspartyl-[protein] + L-leucyl-tRNA(Leu) = N-terminal L-leucyl-L-aspartyl-[protein] + tRNA(Leu) + H(+)</text>
        <dbReference type="Rhea" id="RHEA:50420"/>
        <dbReference type="Rhea" id="RHEA-COMP:9613"/>
        <dbReference type="Rhea" id="RHEA-COMP:9622"/>
        <dbReference type="Rhea" id="RHEA-COMP:12669"/>
        <dbReference type="Rhea" id="RHEA-COMP:12674"/>
        <dbReference type="ChEBI" id="CHEBI:15378"/>
        <dbReference type="ChEBI" id="CHEBI:64720"/>
        <dbReference type="ChEBI" id="CHEBI:78442"/>
        <dbReference type="ChEBI" id="CHEBI:78494"/>
        <dbReference type="ChEBI" id="CHEBI:133042"/>
        <dbReference type="EC" id="2.3.2.29"/>
    </reaction>
</comment>
<keyword evidence="2 4" id="KW-0808">Transferase</keyword>
<evidence type="ECO:0000313" key="7">
    <source>
        <dbReference type="EMBL" id="EAV47106.1"/>
    </source>
</evidence>
<sequence>MSHPDNKGLKSIKFYVTTKYGCGYIENRSAQSMVATPYASIGSDIYDDLIYKGFRRSGQYVYKPHCEECQECIPIRLSPTLFVISRSQKRVIKKHAHITAKILPLQYSEEHYELYINYQNKRHRSKNDHENDMTDYHDFLIKSNVQSKLIEFRDQGKLVMVTIIDEMENGLSAVYTFYDSTNPKNSLGTFSILWLLNYSLNKKVPYLYLGYWIRKSVKMAYKINFKPYEILINDLWQEASE</sequence>
<dbReference type="Proteomes" id="UP000054262">
    <property type="component" value="Unassembled WGS sequence"/>
</dbReference>
<name>A0P6E6_9PROT</name>
<dbReference type="GO" id="GO:0004057">
    <property type="term" value="F:arginyl-tRNA--protein transferase activity"/>
    <property type="evidence" value="ECO:0007669"/>
    <property type="project" value="InterPro"/>
</dbReference>
<dbReference type="PANTHER" id="PTHR21367">
    <property type="entry name" value="ARGININE-TRNA-PROTEIN TRANSFERASE 1"/>
    <property type="match status" value="1"/>
</dbReference>
<dbReference type="GO" id="GO:0071596">
    <property type="term" value="P:ubiquitin-dependent protein catabolic process via the N-end rule pathway"/>
    <property type="evidence" value="ECO:0007669"/>
    <property type="project" value="InterPro"/>
</dbReference>
<keyword evidence="1 4" id="KW-0963">Cytoplasm</keyword>